<protein>
    <submittedName>
        <fullName evidence="1">DUF4138 domain-containing protein</fullName>
    </submittedName>
</protein>
<keyword evidence="2" id="KW-1185">Reference proteome</keyword>
<dbReference type="Pfam" id="PF13595">
    <property type="entry name" value="DUF4138"/>
    <property type="match status" value="1"/>
</dbReference>
<dbReference type="OrthoDB" id="1451423at2"/>
<dbReference type="AlphaFoldDB" id="A0A3A1NC38"/>
<organism evidence="1 2">
    <name type="scientific">Flagellimonas lutimaris</name>
    <dbReference type="NCBI Taxonomy" id="475082"/>
    <lineage>
        <taxon>Bacteria</taxon>
        <taxon>Pseudomonadati</taxon>
        <taxon>Bacteroidota</taxon>
        <taxon>Flavobacteriia</taxon>
        <taxon>Flavobacteriales</taxon>
        <taxon>Flavobacteriaceae</taxon>
        <taxon>Flagellimonas</taxon>
    </lineage>
</organism>
<comment type="caution">
    <text evidence="1">The sequence shown here is derived from an EMBL/GenBank/DDBJ whole genome shotgun (WGS) entry which is preliminary data.</text>
</comment>
<reference evidence="1 2" key="1">
    <citation type="submission" date="2018-08" db="EMBL/GenBank/DDBJ databases">
        <title>Proposal of Muricauda 72 sp.nov. and Muricauda NH166 sp.nov., isolated from seawater.</title>
        <authorList>
            <person name="Cheng H."/>
            <person name="Wu Y.-H."/>
            <person name="Guo L.-L."/>
            <person name="Xu X.-W."/>
        </authorList>
    </citation>
    <scope>NUCLEOTIDE SEQUENCE [LARGE SCALE GENOMIC DNA]</scope>
    <source>
        <strain evidence="1 2">KCTC 22173</strain>
    </source>
</reference>
<sequence length="298" mass="34563">MKLVQYLPVLFFSTTVAYGQSDTLYVNDTHVLSLIFPKPISRAVTGHANYTLGYNQETPERVGLLQGNQGDDSNLLVVTEDGLAYSYYLVYRKQFKESHRFVAIIEAVGNVLPEKPKDEMAQKEKRGSLIDRMSDSLQYRKASQYFLERNTTVLKAQRKDGMILRLRGVSYFGKETYIVLEIENRSDIDFEVDFVQLFRAHGNSRKKSSYQKLILEPLYSYKGPSMVKVGAVKRFVYVVPKFTLTGKERLMIEIHEKRDNRKLMLNGKRNHARIWDSNTSWESKRPNSILEPNVFTRH</sequence>
<evidence type="ECO:0000313" key="1">
    <source>
        <dbReference type="EMBL" id="RIV37530.1"/>
    </source>
</evidence>
<dbReference type="EMBL" id="QXFH01000023">
    <property type="protein sequence ID" value="RIV37530.1"/>
    <property type="molecule type" value="Genomic_DNA"/>
</dbReference>
<accession>A0A3A1NC38</accession>
<evidence type="ECO:0000313" key="2">
    <source>
        <dbReference type="Proteomes" id="UP000266067"/>
    </source>
</evidence>
<dbReference type="Proteomes" id="UP000266067">
    <property type="component" value="Unassembled WGS sequence"/>
</dbReference>
<dbReference type="InterPro" id="IPR022298">
    <property type="entry name" value="Conjug_transposon_TraN"/>
</dbReference>
<gene>
    <name evidence="1" type="ORF">D2V08_01330</name>
</gene>
<name>A0A3A1NC38_9FLAO</name>
<proteinExistence type="predicted"/>
<dbReference type="RefSeq" id="WP_119606347.1">
    <property type="nucleotide sequence ID" value="NZ_QXFH01000023.1"/>
</dbReference>